<organism evidence="1">
    <name type="scientific">Lepeophtheirus salmonis</name>
    <name type="common">Salmon louse</name>
    <name type="synonym">Caligus salmonis</name>
    <dbReference type="NCBI Taxonomy" id="72036"/>
    <lineage>
        <taxon>Eukaryota</taxon>
        <taxon>Metazoa</taxon>
        <taxon>Ecdysozoa</taxon>
        <taxon>Arthropoda</taxon>
        <taxon>Crustacea</taxon>
        <taxon>Multicrustacea</taxon>
        <taxon>Hexanauplia</taxon>
        <taxon>Copepoda</taxon>
        <taxon>Siphonostomatoida</taxon>
        <taxon>Caligidae</taxon>
        <taxon>Lepeophtheirus</taxon>
    </lineage>
</organism>
<name>A0A0K2V503_LEPSM</name>
<proteinExistence type="predicted"/>
<protein>
    <submittedName>
        <fullName evidence="1">Uncharacterized protein</fullName>
    </submittedName>
</protein>
<dbReference type="EMBL" id="HACA01028009">
    <property type="protein sequence ID" value="CDW45370.1"/>
    <property type="molecule type" value="Transcribed_RNA"/>
</dbReference>
<accession>A0A0K2V503</accession>
<sequence>MTINSWYDVQLIFFKEEPIYLAATKKIELISISLEANWEAIWLPVSQNELSFTRSLSSRALISEVVIPENLKK</sequence>
<reference evidence="1" key="1">
    <citation type="submission" date="2014-05" db="EMBL/GenBank/DDBJ databases">
        <authorList>
            <person name="Chronopoulou M."/>
        </authorList>
    </citation>
    <scope>NUCLEOTIDE SEQUENCE</scope>
    <source>
        <tissue evidence="1">Whole organism</tissue>
    </source>
</reference>
<evidence type="ECO:0000313" key="1">
    <source>
        <dbReference type="EMBL" id="CDW45370.1"/>
    </source>
</evidence>
<dbReference type="AlphaFoldDB" id="A0A0K2V503"/>